<dbReference type="Proteomes" id="UP000177362">
    <property type="component" value="Unassembled WGS sequence"/>
</dbReference>
<evidence type="ECO:0000313" key="2">
    <source>
        <dbReference type="EMBL" id="OHA01601.1"/>
    </source>
</evidence>
<dbReference type="Pfam" id="PF13472">
    <property type="entry name" value="Lipase_GDSL_2"/>
    <property type="match status" value="1"/>
</dbReference>
<organism evidence="2 3">
    <name type="scientific">Candidatus Sungbacteria bacterium RIFCSPHIGHO2_02_FULL_49_12</name>
    <dbReference type="NCBI Taxonomy" id="1802271"/>
    <lineage>
        <taxon>Bacteria</taxon>
        <taxon>Candidatus Sungiibacteriota</taxon>
    </lineage>
</organism>
<protein>
    <recommendedName>
        <fullName evidence="1">SGNH hydrolase-type esterase domain-containing protein</fullName>
    </recommendedName>
</protein>
<dbReference type="InterPro" id="IPR013830">
    <property type="entry name" value="SGNH_hydro"/>
</dbReference>
<dbReference type="PANTHER" id="PTHR30383">
    <property type="entry name" value="THIOESTERASE 1/PROTEASE 1/LYSOPHOSPHOLIPASE L1"/>
    <property type="match status" value="1"/>
</dbReference>
<name>A0A1G2KT22_9BACT</name>
<sequence>MKNFLIWGDSITYGHGDADGGWVGRLRKTVWKDSLVYNLGISGDTTTEVLGRLEFEARQRIDPEEETVCIFAIGINDSIFLSDHGTFQTELPQFVKNIHEIYSQAKRISSRIVFVGLTPVDEKKTNPISWAPNKVYKNDFIEKYHSALRTFCGKTQLPFVDVFSSWEKLQYMEWLYDGVHPNANGYDALFSEISSTLTEHQFLP</sequence>
<dbReference type="AlphaFoldDB" id="A0A1G2KT22"/>
<comment type="caution">
    <text evidence="2">The sequence shown here is derived from an EMBL/GenBank/DDBJ whole genome shotgun (WGS) entry which is preliminary data.</text>
</comment>
<proteinExistence type="predicted"/>
<dbReference type="InterPro" id="IPR051532">
    <property type="entry name" value="Ester_Hydrolysis_Enzymes"/>
</dbReference>
<dbReference type="STRING" id="1802271.A3C11_02075"/>
<feature type="domain" description="SGNH hydrolase-type esterase" evidence="1">
    <location>
        <begin position="8"/>
        <end position="188"/>
    </location>
</feature>
<reference evidence="2 3" key="1">
    <citation type="journal article" date="2016" name="Nat. Commun.">
        <title>Thousands of microbial genomes shed light on interconnected biogeochemical processes in an aquifer system.</title>
        <authorList>
            <person name="Anantharaman K."/>
            <person name="Brown C.T."/>
            <person name="Hug L.A."/>
            <person name="Sharon I."/>
            <person name="Castelle C.J."/>
            <person name="Probst A.J."/>
            <person name="Thomas B.C."/>
            <person name="Singh A."/>
            <person name="Wilkins M.J."/>
            <person name="Karaoz U."/>
            <person name="Brodie E.L."/>
            <person name="Williams K.H."/>
            <person name="Hubbard S.S."/>
            <person name="Banfield J.F."/>
        </authorList>
    </citation>
    <scope>NUCLEOTIDE SEQUENCE [LARGE SCALE GENOMIC DNA]</scope>
</reference>
<dbReference type="GO" id="GO:0004622">
    <property type="term" value="F:phosphatidylcholine lysophospholipase activity"/>
    <property type="evidence" value="ECO:0007669"/>
    <property type="project" value="TreeGrafter"/>
</dbReference>
<evidence type="ECO:0000313" key="3">
    <source>
        <dbReference type="Proteomes" id="UP000177362"/>
    </source>
</evidence>
<dbReference type="InterPro" id="IPR036514">
    <property type="entry name" value="SGNH_hydro_sf"/>
</dbReference>
<accession>A0A1G2KT22</accession>
<dbReference type="SUPFAM" id="SSF52266">
    <property type="entry name" value="SGNH hydrolase"/>
    <property type="match status" value="1"/>
</dbReference>
<evidence type="ECO:0000259" key="1">
    <source>
        <dbReference type="Pfam" id="PF13472"/>
    </source>
</evidence>
<dbReference type="Gene3D" id="3.40.50.1110">
    <property type="entry name" value="SGNH hydrolase"/>
    <property type="match status" value="1"/>
</dbReference>
<gene>
    <name evidence="2" type="ORF">A3C11_02075</name>
</gene>
<dbReference type="PANTHER" id="PTHR30383:SF5">
    <property type="entry name" value="SGNH HYDROLASE-TYPE ESTERASE DOMAIN-CONTAINING PROTEIN"/>
    <property type="match status" value="1"/>
</dbReference>
<dbReference type="EMBL" id="MHQJ01000012">
    <property type="protein sequence ID" value="OHA01601.1"/>
    <property type="molecule type" value="Genomic_DNA"/>
</dbReference>